<comment type="caution">
    <text evidence="2">The sequence shown here is derived from an EMBL/GenBank/DDBJ whole genome shotgun (WGS) entry which is preliminary data.</text>
</comment>
<keyword evidence="1" id="KW-0472">Membrane</keyword>
<evidence type="ECO:0000313" key="2">
    <source>
        <dbReference type="EMBL" id="GGA76225.1"/>
    </source>
</evidence>
<dbReference type="PROSITE" id="PS51257">
    <property type="entry name" value="PROKAR_LIPOPROTEIN"/>
    <property type="match status" value="1"/>
</dbReference>
<keyword evidence="1" id="KW-0812">Transmembrane</keyword>
<dbReference type="EMBL" id="BMEY01000008">
    <property type="protein sequence ID" value="GGA76225.1"/>
    <property type="molecule type" value="Genomic_DNA"/>
</dbReference>
<dbReference type="Proteomes" id="UP000613512">
    <property type="component" value="Unassembled WGS sequence"/>
</dbReference>
<name>A0A916S075_9BACI</name>
<feature type="transmembrane region" description="Helical" evidence="1">
    <location>
        <begin position="30"/>
        <end position="54"/>
    </location>
</feature>
<feature type="transmembrane region" description="Helical" evidence="1">
    <location>
        <begin position="7"/>
        <end position="24"/>
    </location>
</feature>
<reference evidence="2" key="1">
    <citation type="journal article" date="2014" name="Int. J. Syst. Evol. Microbiol.">
        <title>Complete genome sequence of Corynebacterium casei LMG S-19264T (=DSM 44701T), isolated from a smear-ripened cheese.</title>
        <authorList>
            <consortium name="US DOE Joint Genome Institute (JGI-PGF)"/>
            <person name="Walter F."/>
            <person name="Albersmeier A."/>
            <person name="Kalinowski J."/>
            <person name="Ruckert C."/>
        </authorList>
    </citation>
    <scope>NUCLEOTIDE SEQUENCE</scope>
    <source>
        <strain evidence="2">CGMCC 1.12408</strain>
    </source>
</reference>
<dbReference type="RefSeq" id="WP_188384504.1">
    <property type="nucleotide sequence ID" value="NZ_BMEY01000008.1"/>
</dbReference>
<keyword evidence="1" id="KW-1133">Transmembrane helix</keyword>
<reference evidence="2" key="2">
    <citation type="submission" date="2020-09" db="EMBL/GenBank/DDBJ databases">
        <authorList>
            <person name="Sun Q."/>
            <person name="Zhou Y."/>
        </authorList>
    </citation>
    <scope>NUCLEOTIDE SEQUENCE</scope>
    <source>
        <strain evidence="2">CGMCC 1.12408</strain>
    </source>
</reference>
<proteinExistence type="predicted"/>
<dbReference type="AlphaFoldDB" id="A0A916S075"/>
<organism evidence="2 3">
    <name type="scientific">Ornithinibacillus halotolerans</name>
    <dbReference type="NCBI Taxonomy" id="1274357"/>
    <lineage>
        <taxon>Bacteria</taxon>
        <taxon>Bacillati</taxon>
        <taxon>Bacillota</taxon>
        <taxon>Bacilli</taxon>
        <taxon>Bacillales</taxon>
        <taxon>Bacillaceae</taxon>
        <taxon>Ornithinibacillus</taxon>
    </lineage>
</organism>
<evidence type="ECO:0000256" key="1">
    <source>
        <dbReference type="SAM" id="Phobius"/>
    </source>
</evidence>
<keyword evidence="3" id="KW-1185">Reference proteome</keyword>
<dbReference type="Pfam" id="PF14146">
    <property type="entry name" value="DUF4305"/>
    <property type="match status" value="1"/>
</dbReference>
<evidence type="ECO:0000313" key="3">
    <source>
        <dbReference type="Proteomes" id="UP000613512"/>
    </source>
</evidence>
<accession>A0A916S075</accession>
<sequence>MRVSPKTMAIIYFAMGCLFIYVAIQSAEETIWNFITILFALVATLDFGAGIRYMRLHYQLKKIKKS</sequence>
<dbReference type="InterPro" id="IPR025426">
    <property type="entry name" value="DUF4305"/>
</dbReference>
<gene>
    <name evidence="2" type="ORF">GCM10008025_19840</name>
</gene>
<evidence type="ECO:0008006" key="4">
    <source>
        <dbReference type="Google" id="ProtNLM"/>
    </source>
</evidence>
<protein>
    <recommendedName>
        <fullName evidence="4">DUF4305 domain-containing protein</fullName>
    </recommendedName>
</protein>